<protein>
    <submittedName>
        <fullName evidence="1">Uncharacterized protein</fullName>
    </submittedName>
</protein>
<organism evidence="1">
    <name type="scientific">marine sediment metagenome</name>
    <dbReference type="NCBI Taxonomy" id="412755"/>
    <lineage>
        <taxon>unclassified sequences</taxon>
        <taxon>metagenomes</taxon>
        <taxon>ecological metagenomes</taxon>
    </lineage>
</organism>
<gene>
    <name evidence="1" type="ORF">LCGC14_0410150</name>
</gene>
<accession>A0A0F9VG58</accession>
<dbReference type="AlphaFoldDB" id="A0A0F9VG58"/>
<evidence type="ECO:0000313" key="1">
    <source>
        <dbReference type="EMBL" id="KKN72511.1"/>
    </source>
</evidence>
<reference evidence="1" key="1">
    <citation type="journal article" date="2015" name="Nature">
        <title>Complex archaea that bridge the gap between prokaryotes and eukaryotes.</title>
        <authorList>
            <person name="Spang A."/>
            <person name="Saw J.H."/>
            <person name="Jorgensen S.L."/>
            <person name="Zaremba-Niedzwiedzka K."/>
            <person name="Martijn J."/>
            <person name="Lind A.E."/>
            <person name="van Eijk R."/>
            <person name="Schleper C."/>
            <person name="Guy L."/>
            <person name="Ettema T.J."/>
        </authorList>
    </citation>
    <scope>NUCLEOTIDE SEQUENCE</scope>
</reference>
<dbReference type="EMBL" id="LAZR01000361">
    <property type="protein sequence ID" value="KKN72511.1"/>
    <property type="molecule type" value="Genomic_DNA"/>
</dbReference>
<name>A0A0F9VG58_9ZZZZ</name>
<comment type="caution">
    <text evidence="1">The sequence shown here is derived from an EMBL/GenBank/DDBJ whole genome shotgun (WGS) entry which is preliminary data.</text>
</comment>
<proteinExistence type="predicted"/>
<sequence length="57" mass="6559">MARTKKRLYSPLDIDMLEEMGSLYLEIGAYRRFRNRVGGTPDAAAFKASVEYEELQT</sequence>